<proteinExistence type="predicted"/>
<evidence type="ECO:0000313" key="8">
    <source>
        <dbReference type="EMBL" id="CAF2105673.1"/>
    </source>
</evidence>
<dbReference type="PANTHER" id="PTHR31681:SF73">
    <property type="entry name" value="DUF295 DOMAIN-CONTAINING PROTEIN"/>
    <property type="match status" value="1"/>
</dbReference>
<dbReference type="PANTHER" id="PTHR31681">
    <property type="entry name" value="C2H2-LIKE ZINC FINGER PROTEIN"/>
    <property type="match status" value="1"/>
</dbReference>
<keyword evidence="1" id="KW-0479">Metal-binding</keyword>
<name>A0A816U2T3_BRANA</name>
<feature type="domain" description="GRF-type" evidence="7">
    <location>
        <begin position="79"/>
        <end position="120"/>
    </location>
</feature>
<feature type="chain" id="PRO_5032332974" evidence="6">
    <location>
        <begin position="20"/>
        <end position="800"/>
    </location>
</feature>
<sequence length="800" mass="90614">MCSSFFMGLSFVIVKLSMGLDYSYTQPSDSEEYGGNTADSGYSETEDLIRQDQAEIDTQQAPVQYPPQPEVEFGFPQTCYCGARPLLATSQSRNDPGRLYYTCANVADGDCHVWKWWDVAVMEEMRARDTHTLQLAEKVDYLAGMSDYRTELNKIKDLQYETEQKMVRVEKLVSELGNKKSTSTNGFGFEYFVGVIVIVLVLIDIGTIKIPPLKVPMELLKEVGIIGASHGWVATLKNGIVCQDDLDLHAPDNNPKRIPLPPLETLPHNQTQIVTNIAMSSSSPEDEDCIVAVKFLGPQLSLCRPAQRDCTWSNIRISDPSFFSSHVMYSKRDEMFSMPSSRGHYTRSWDLVRHMKEPKLQMLMQPPEDQIPRMTKRAWQRLESCCTKQHYLVESSHTDETFMLKWYTQSRPTLNVWDHFLLLKIDKEGNALYTKDIGDLCILLSRSEPICIPAKLNRRAKNCIYMLTEHEFAIIGKSDLVAKGLYINTVLTRKISRNKKGEAAMSHLVRRLKLSKLSLRVSHLTVSQCFSNFIFKVEPCGSTLRDGDVGYLAIHSYIDNLIDCTPKKVPTELAKEMGTIGASHGWVATLKNGVVCLQDDLDLHASYTDPKRISLPPLVTLPNCQTRVVTNVAMSSSSPEDEDCIVAVKFLGPQLSLCRPSQRDCTWSNIRITDPSFFSSHVMYSKRDDMFSMMASGGNYTGSWDLGRHMTEPKLTMLSYPKQRVVKDRYIESMACLHDQRPNCIYHLSKNSFGIRCMDDNEKETTGDLNFPGPFWFPPKLDSKGKRILSSGIRIQCNKI</sequence>
<evidence type="ECO:0000256" key="4">
    <source>
        <dbReference type="PROSITE-ProRule" id="PRU01343"/>
    </source>
</evidence>
<organism evidence="8">
    <name type="scientific">Brassica napus</name>
    <name type="common">Rape</name>
    <dbReference type="NCBI Taxonomy" id="3708"/>
    <lineage>
        <taxon>Eukaryota</taxon>
        <taxon>Viridiplantae</taxon>
        <taxon>Streptophyta</taxon>
        <taxon>Embryophyta</taxon>
        <taxon>Tracheophyta</taxon>
        <taxon>Spermatophyta</taxon>
        <taxon>Magnoliopsida</taxon>
        <taxon>eudicotyledons</taxon>
        <taxon>Gunneridae</taxon>
        <taxon>Pentapetalae</taxon>
        <taxon>rosids</taxon>
        <taxon>malvids</taxon>
        <taxon>Brassicales</taxon>
        <taxon>Brassicaceae</taxon>
        <taxon>Brassiceae</taxon>
        <taxon>Brassica</taxon>
    </lineage>
</organism>
<dbReference type="Pfam" id="PF03478">
    <property type="entry name" value="Beta-prop_KIB1-4"/>
    <property type="match status" value="2"/>
</dbReference>
<keyword evidence="5" id="KW-0812">Transmembrane</keyword>
<accession>A0A816U2T3</accession>
<feature type="signal peptide" evidence="6">
    <location>
        <begin position="1"/>
        <end position="19"/>
    </location>
</feature>
<evidence type="ECO:0000256" key="6">
    <source>
        <dbReference type="SAM" id="SignalP"/>
    </source>
</evidence>
<dbReference type="EMBL" id="HG994372">
    <property type="protein sequence ID" value="CAF2105673.1"/>
    <property type="molecule type" value="Genomic_DNA"/>
</dbReference>
<dbReference type="Proteomes" id="UP001295469">
    <property type="component" value="Chromosome C08"/>
</dbReference>
<feature type="transmembrane region" description="Helical" evidence="5">
    <location>
        <begin position="188"/>
        <end position="208"/>
    </location>
</feature>
<dbReference type="PROSITE" id="PS51999">
    <property type="entry name" value="ZF_GRF"/>
    <property type="match status" value="1"/>
</dbReference>
<evidence type="ECO:0000256" key="5">
    <source>
        <dbReference type="SAM" id="Phobius"/>
    </source>
</evidence>
<gene>
    <name evidence="8" type="ORF">DARMORV10_C08P03150.1</name>
</gene>
<evidence type="ECO:0000256" key="1">
    <source>
        <dbReference type="ARBA" id="ARBA00022723"/>
    </source>
</evidence>
<evidence type="ECO:0000259" key="7">
    <source>
        <dbReference type="PROSITE" id="PS51999"/>
    </source>
</evidence>
<dbReference type="GO" id="GO:0008270">
    <property type="term" value="F:zinc ion binding"/>
    <property type="evidence" value="ECO:0007669"/>
    <property type="project" value="UniProtKB-KW"/>
</dbReference>
<keyword evidence="6" id="KW-0732">Signal</keyword>
<dbReference type="InterPro" id="IPR010666">
    <property type="entry name" value="Znf_GRF"/>
</dbReference>
<keyword evidence="5" id="KW-1133">Transmembrane helix</keyword>
<evidence type="ECO:0000256" key="3">
    <source>
        <dbReference type="ARBA" id="ARBA00022833"/>
    </source>
</evidence>
<dbReference type="AlphaFoldDB" id="A0A816U2T3"/>
<reference evidence="8" key="1">
    <citation type="submission" date="2021-01" db="EMBL/GenBank/DDBJ databases">
        <authorList>
            <consortium name="Genoscope - CEA"/>
            <person name="William W."/>
        </authorList>
    </citation>
    <scope>NUCLEOTIDE SEQUENCE</scope>
</reference>
<evidence type="ECO:0000256" key="2">
    <source>
        <dbReference type="ARBA" id="ARBA00022771"/>
    </source>
</evidence>
<dbReference type="InterPro" id="IPR005174">
    <property type="entry name" value="KIB1-4_b-propeller"/>
</dbReference>
<keyword evidence="5" id="KW-0472">Membrane</keyword>
<keyword evidence="3" id="KW-0862">Zinc</keyword>
<protein>
    <submittedName>
        <fullName evidence="8">(rape) hypothetical protein</fullName>
    </submittedName>
</protein>
<keyword evidence="2 4" id="KW-0863">Zinc-finger</keyword>